<sequence>MIRFYKFIRIFFETELRIAINYGQVSALGKLQSREIRDFAMAGIPIVEELGKMLGKTSAEIYDMVEAGKIGFPEVEQAFKNMSGEGGKFYNLMEKQNASVTGQISKLKDSIQLMFNEIGESSEGIIYTAIDGASKLVDSYQEVGVILAGLVSTYGLYKAALMTEAAIRPIQIADTYKVQAAALTELLNGEQAYRISQMGLVQGSAEHVAAIQAEIAATAENLKIKLAEEEVNLQSLRTKRAEAEQVWMTAKAKTEAARQELASAITNATGEAEASLQKKMALESEKQSRAALRLVKLQDQKDTAISQAIALKEKEASAEKIAAKNREIASIQAKIASARAEEIQHGRNVAAMRAEIKSGVDITANKNVQTLTNKLNTLSEQENSAATAHSGVVKQIVGSKVLIKKLSVDADTAATILNTEAEIANTTATTFLSAAKTKLITISKNLWAALAPNPYVLAASAVVALGYGIYKLATYQTEAEEAQNRLNESMLESGKASVTETRELVKLKGELSAAKKNTEEYDKVRDQIVSKYGQYYAGLKEEIDTVGLLDSTYKKLTESIMKSFGARQYDKFIKQESDRLDTVINENLTKIQDRIYSKFDDKEAAAKYFARIRSAILEGRDLDKSSLSVLDYVAGKGDVIVNRVIEGYIKNIRDAQKITTDIDKKAKERFGVDESSNKATENTTKSIKSLSDQTEDARKKVSDLKKELEDLQSGKVVKESQSKAIEEKVKEIKDAEDSLSYLVSGKSASSQSKEDKSTESATEKAKKISQELLVVQSKLSNEQIRQQIESDQKLIDRQEDGFNKQFEQNKLNYKKELQQIKEFEDEKAKERAEAILKFGKDNVPENLSEANIKVQVDTMKNDALLSFDKANSDTLKNLTDKYQSYADQRLDIEKKFNKDIADELSNRDLYGSLIKQKDEATKANQRLIKAENDLRLVKLGIGDPLLTKEEAVKKVNEALDDYNKKNKRVLDTQKKIRDHVSALAKEMSGLGNALGGTSGEIISFIGDITSFYTTASDGIEKVAQTGAQAISVVEKASVILTIISTAIQLMKQLNSILPDAFSQYEKYDEKIERINDMRDAVNEYEIAVLKANQAENSWFGNDSLRNLKDYKELQTKIFDSYRDKMLEEQAIYENKGSGGWLTNTFKSAVSWVSKITYGFDLLNKKYKEGTTAALNNLRIETRKRSSGFLGSGIGGKSQKTEDLQTWINNNKDLFKKGLDTQLFGADGMLNQELAGVILEKYGDKLVGQTKETLEELKTLTEQYNEFRAHLREYVNSLYEPLVDNMVSSIWDWFDEGKNALDSFKDYAKQTFRDIVSDMIKTILLRDVFDKFQDNIAKLYEEYSKGNLTEAQLSEAVTKETNAVMDRYKTQLPAIQGMVDTINQNIKDVTGIDLKNTDKSKGSSQTPSSGYSVSMSQDTGDKLVGIQTGSQMRLISLDQNVARIAQWNQPVSEKFNFDTIAMPLGALSQSSLRIERMMEENRNIQMQMFYKVSDIEKWSRVLPQMNEVLGQMNSKLDNI</sequence>
<evidence type="ECO:0000259" key="3">
    <source>
        <dbReference type="Pfam" id="PF20155"/>
    </source>
</evidence>
<evidence type="ECO:0000256" key="1">
    <source>
        <dbReference type="SAM" id="Coils"/>
    </source>
</evidence>
<dbReference type="NCBIfam" id="TIGR02675">
    <property type="entry name" value="tape_meas_nterm"/>
    <property type="match status" value="1"/>
</dbReference>
<dbReference type="EMBL" id="FLUL01000001">
    <property type="protein sequence ID" value="SBW07609.1"/>
    <property type="molecule type" value="Genomic_DNA"/>
</dbReference>
<accession>A0A212K797</accession>
<keyword evidence="1" id="KW-0175">Coiled coil</keyword>
<name>A0A212K797_9BACT</name>
<feature type="coiled-coil region" evidence="1">
    <location>
        <begin position="1067"/>
        <end position="1094"/>
    </location>
</feature>
<dbReference type="PANTHER" id="PTHR23159">
    <property type="entry name" value="CENTROSOMAL PROTEIN 2"/>
    <property type="match status" value="1"/>
</dbReference>
<feature type="region of interest" description="Disordered" evidence="2">
    <location>
        <begin position="669"/>
        <end position="692"/>
    </location>
</feature>
<dbReference type="PANTHER" id="PTHR23159:SF31">
    <property type="entry name" value="CENTROSOME-ASSOCIATED PROTEIN CEP250 ISOFORM X1"/>
    <property type="match status" value="1"/>
</dbReference>
<feature type="domain" description="Tape measure protein N-terminal" evidence="3">
    <location>
        <begin position="20"/>
        <end position="119"/>
    </location>
</feature>
<dbReference type="InterPro" id="IPR013491">
    <property type="entry name" value="Tape_meas_N"/>
</dbReference>
<evidence type="ECO:0000256" key="2">
    <source>
        <dbReference type="SAM" id="MobiDB-lite"/>
    </source>
</evidence>
<organism evidence="4">
    <name type="scientific">uncultured Dysgonomonas sp</name>
    <dbReference type="NCBI Taxonomy" id="206096"/>
    <lineage>
        <taxon>Bacteria</taxon>
        <taxon>Pseudomonadati</taxon>
        <taxon>Bacteroidota</taxon>
        <taxon>Bacteroidia</taxon>
        <taxon>Bacteroidales</taxon>
        <taxon>Dysgonomonadaceae</taxon>
        <taxon>Dysgonomonas</taxon>
        <taxon>environmental samples</taxon>
    </lineage>
</organism>
<feature type="coiled-coil region" evidence="1">
    <location>
        <begin position="803"/>
        <end position="833"/>
    </location>
</feature>
<evidence type="ECO:0000313" key="4">
    <source>
        <dbReference type="EMBL" id="SBW07609.1"/>
    </source>
</evidence>
<feature type="compositionally biased region" description="Basic and acidic residues" evidence="2">
    <location>
        <begin position="752"/>
        <end position="763"/>
    </location>
</feature>
<feature type="coiled-coil region" evidence="1">
    <location>
        <begin position="294"/>
        <end position="341"/>
    </location>
</feature>
<feature type="region of interest" description="Disordered" evidence="2">
    <location>
        <begin position="743"/>
        <end position="763"/>
    </location>
</feature>
<protein>
    <recommendedName>
        <fullName evidence="3">Tape measure protein N-terminal domain-containing protein</fullName>
    </recommendedName>
</protein>
<feature type="region of interest" description="Disordered" evidence="2">
    <location>
        <begin position="1393"/>
        <end position="1415"/>
    </location>
</feature>
<proteinExistence type="predicted"/>
<feature type="compositionally biased region" description="Polar residues" evidence="2">
    <location>
        <begin position="677"/>
        <end position="692"/>
    </location>
</feature>
<feature type="coiled-coil region" evidence="1">
    <location>
        <begin position="875"/>
        <end position="972"/>
    </location>
</feature>
<reference evidence="4" key="1">
    <citation type="submission" date="2016-04" db="EMBL/GenBank/DDBJ databases">
        <authorList>
            <person name="Evans L.H."/>
            <person name="Alamgir A."/>
            <person name="Owens N."/>
            <person name="Weber N.D."/>
            <person name="Virtaneva K."/>
            <person name="Barbian K."/>
            <person name="Babar A."/>
            <person name="Rosenke K."/>
        </authorList>
    </citation>
    <scope>NUCLEOTIDE SEQUENCE</scope>
    <source>
        <strain evidence="4">86-2</strain>
    </source>
</reference>
<gene>
    <name evidence="4" type="ORF">KL86DYS2_13194</name>
</gene>
<dbReference type="Pfam" id="PF20155">
    <property type="entry name" value="TMP_3"/>
    <property type="match status" value="1"/>
</dbReference>
<dbReference type="RefSeq" id="WP_296951730.1">
    <property type="nucleotide sequence ID" value="NZ_LT599021.1"/>
</dbReference>
<feature type="compositionally biased region" description="Polar residues" evidence="2">
    <location>
        <begin position="1401"/>
        <end position="1415"/>
    </location>
</feature>
<feature type="coiled-coil region" evidence="1">
    <location>
        <begin position="219"/>
        <end position="246"/>
    </location>
</feature>